<accession>A0A0F9BBP6</accession>
<sequence length="133" mass="14106">MSEFDHEARKAMEAVMSKIGDHFGVQPGDVDGLFAAIEARSAELAAFDDLKVCDCCEGLFEHVTSGDHNQCDTCTELANLTAEASIIKSAARELLADDMADTCPECLIGESDARKNLALLVADTPEKGPATDG</sequence>
<organism evidence="1">
    <name type="scientific">marine sediment metagenome</name>
    <dbReference type="NCBI Taxonomy" id="412755"/>
    <lineage>
        <taxon>unclassified sequences</taxon>
        <taxon>metagenomes</taxon>
        <taxon>ecological metagenomes</taxon>
    </lineage>
</organism>
<name>A0A0F9BBP6_9ZZZZ</name>
<dbReference type="AlphaFoldDB" id="A0A0F9BBP6"/>
<comment type="caution">
    <text evidence="1">The sequence shown here is derived from an EMBL/GenBank/DDBJ whole genome shotgun (WGS) entry which is preliminary data.</text>
</comment>
<protein>
    <submittedName>
        <fullName evidence="1">Uncharacterized protein</fullName>
    </submittedName>
</protein>
<proteinExistence type="predicted"/>
<dbReference type="EMBL" id="LAZR01038598">
    <property type="protein sequence ID" value="KKL19140.1"/>
    <property type="molecule type" value="Genomic_DNA"/>
</dbReference>
<reference evidence="1" key="1">
    <citation type="journal article" date="2015" name="Nature">
        <title>Complex archaea that bridge the gap between prokaryotes and eukaryotes.</title>
        <authorList>
            <person name="Spang A."/>
            <person name="Saw J.H."/>
            <person name="Jorgensen S.L."/>
            <person name="Zaremba-Niedzwiedzka K."/>
            <person name="Martijn J."/>
            <person name="Lind A.E."/>
            <person name="van Eijk R."/>
            <person name="Schleper C."/>
            <person name="Guy L."/>
            <person name="Ettema T.J."/>
        </authorList>
    </citation>
    <scope>NUCLEOTIDE SEQUENCE</scope>
</reference>
<evidence type="ECO:0000313" key="1">
    <source>
        <dbReference type="EMBL" id="KKL19140.1"/>
    </source>
</evidence>
<gene>
    <name evidence="1" type="ORF">LCGC14_2468460</name>
</gene>